<evidence type="ECO:0000313" key="3">
    <source>
        <dbReference type="Proteomes" id="UP000323257"/>
    </source>
</evidence>
<name>A0A5S5BR92_9BACL</name>
<proteinExistence type="predicted"/>
<sequence>MGLGKNRTKFGQVMDQNGYKQSDLPVNKNTATRLCNELDYDPPPEIQTTAIGFLRKKGHDVRPGDFWA</sequence>
<keyword evidence="3" id="KW-1185">Reference proteome</keyword>
<comment type="caution">
    <text evidence="2">The sequence shown here is derived from an EMBL/GenBank/DDBJ whole genome shotgun (WGS) entry which is preliminary data.</text>
</comment>
<dbReference type="Proteomes" id="UP000323257">
    <property type="component" value="Unassembled WGS sequence"/>
</dbReference>
<dbReference type="AlphaFoldDB" id="A0A5S5BR92"/>
<accession>A0A5S5BR92</accession>
<evidence type="ECO:0000256" key="1">
    <source>
        <dbReference type="SAM" id="MobiDB-lite"/>
    </source>
</evidence>
<reference evidence="2 3" key="1">
    <citation type="submission" date="2019-07" db="EMBL/GenBank/DDBJ databases">
        <title>Genomic Encyclopedia of Type Strains, Phase III (KMG-III): the genomes of soil and plant-associated and newly described type strains.</title>
        <authorList>
            <person name="Whitman W."/>
        </authorList>
    </citation>
    <scope>NUCLEOTIDE SEQUENCE [LARGE SCALE GENOMIC DNA]</scope>
    <source>
        <strain evidence="2 3">BL24</strain>
    </source>
</reference>
<evidence type="ECO:0000313" key="2">
    <source>
        <dbReference type="EMBL" id="TYP68888.1"/>
    </source>
</evidence>
<organism evidence="2 3">
    <name type="scientific">Paenibacillus methanolicus</name>
    <dbReference type="NCBI Taxonomy" id="582686"/>
    <lineage>
        <taxon>Bacteria</taxon>
        <taxon>Bacillati</taxon>
        <taxon>Bacillota</taxon>
        <taxon>Bacilli</taxon>
        <taxon>Bacillales</taxon>
        <taxon>Paenibacillaceae</taxon>
        <taxon>Paenibacillus</taxon>
    </lineage>
</organism>
<gene>
    <name evidence="2" type="ORF">BCM02_1176</name>
</gene>
<protein>
    <submittedName>
        <fullName evidence="2">Uncharacterized protein</fullName>
    </submittedName>
</protein>
<dbReference type="EMBL" id="VNHS01000017">
    <property type="protein sequence ID" value="TYP68888.1"/>
    <property type="molecule type" value="Genomic_DNA"/>
</dbReference>
<feature type="region of interest" description="Disordered" evidence="1">
    <location>
        <begin position="1"/>
        <end position="25"/>
    </location>
</feature>